<organism evidence="2">
    <name type="scientific">marine sediment metagenome</name>
    <dbReference type="NCBI Taxonomy" id="412755"/>
    <lineage>
        <taxon>unclassified sequences</taxon>
        <taxon>metagenomes</taxon>
        <taxon>ecological metagenomes</taxon>
    </lineage>
</organism>
<comment type="caution">
    <text evidence="2">The sequence shown here is derived from an EMBL/GenBank/DDBJ whole genome shotgun (WGS) entry which is preliminary data.</text>
</comment>
<sequence>METTGGGILGRLGEKVLGWVALGLLIFLGIAIWRMDPVVRTAIWQGIWRTILWVVIAAALPWSARFFIRRILEVGSNWAGVGLLTAFVAVDLGAGLLLVSGCDASIE</sequence>
<keyword evidence="1" id="KW-0812">Transmembrane</keyword>
<dbReference type="AlphaFoldDB" id="X0XR02"/>
<dbReference type="EMBL" id="BARS01052786">
    <property type="protein sequence ID" value="GAG45685.1"/>
    <property type="molecule type" value="Genomic_DNA"/>
</dbReference>
<feature type="non-terminal residue" evidence="2">
    <location>
        <position position="107"/>
    </location>
</feature>
<feature type="transmembrane region" description="Helical" evidence="1">
    <location>
        <begin position="47"/>
        <end position="68"/>
    </location>
</feature>
<reference evidence="2" key="1">
    <citation type="journal article" date="2014" name="Front. Microbiol.">
        <title>High frequency of phylogenetically diverse reductive dehalogenase-homologous genes in deep subseafloor sedimentary metagenomes.</title>
        <authorList>
            <person name="Kawai M."/>
            <person name="Futagami T."/>
            <person name="Toyoda A."/>
            <person name="Takaki Y."/>
            <person name="Nishi S."/>
            <person name="Hori S."/>
            <person name="Arai W."/>
            <person name="Tsubouchi T."/>
            <person name="Morono Y."/>
            <person name="Uchiyama I."/>
            <person name="Ito T."/>
            <person name="Fujiyama A."/>
            <person name="Inagaki F."/>
            <person name="Takami H."/>
        </authorList>
    </citation>
    <scope>NUCLEOTIDE SEQUENCE</scope>
    <source>
        <strain evidence="2">Expedition CK06-06</strain>
    </source>
</reference>
<accession>X0XR02</accession>
<keyword evidence="1" id="KW-1133">Transmembrane helix</keyword>
<name>X0XR02_9ZZZZ</name>
<proteinExistence type="predicted"/>
<protein>
    <submittedName>
        <fullName evidence="2">Uncharacterized protein</fullName>
    </submittedName>
</protein>
<feature type="transmembrane region" description="Helical" evidence="1">
    <location>
        <begin position="80"/>
        <end position="99"/>
    </location>
</feature>
<evidence type="ECO:0000256" key="1">
    <source>
        <dbReference type="SAM" id="Phobius"/>
    </source>
</evidence>
<feature type="transmembrane region" description="Helical" evidence="1">
    <location>
        <begin position="16"/>
        <end position="35"/>
    </location>
</feature>
<evidence type="ECO:0000313" key="2">
    <source>
        <dbReference type="EMBL" id="GAG45685.1"/>
    </source>
</evidence>
<gene>
    <name evidence="2" type="ORF">S01H1_78429</name>
</gene>
<keyword evidence="1" id="KW-0472">Membrane</keyword>